<comment type="similarity">
    <text evidence="1">Belongs to the Gfa family.</text>
</comment>
<dbReference type="OrthoDB" id="9807246at2"/>
<proteinExistence type="inferred from homology"/>
<dbReference type="GO" id="GO:0016846">
    <property type="term" value="F:carbon-sulfur lyase activity"/>
    <property type="evidence" value="ECO:0007669"/>
    <property type="project" value="InterPro"/>
</dbReference>
<reference evidence="5 6" key="1">
    <citation type="submission" date="2014-03" db="EMBL/GenBank/DDBJ databases">
        <title>The draft genome sequence of Marivita geojedonensis KCTC 23882.</title>
        <authorList>
            <person name="Lai Q."/>
            <person name="Shao Z."/>
        </authorList>
    </citation>
    <scope>NUCLEOTIDE SEQUENCE [LARGE SCALE GENOMIC DNA]</scope>
    <source>
        <strain evidence="5 6">DPG-138</strain>
    </source>
</reference>
<protein>
    <submittedName>
        <fullName evidence="5">Aldehyde-activating protein</fullName>
    </submittedName>
</protein>
<evidence type="ECO:0000256" key="2">
    <source>
        <dbReference type="ARBA" id="ARBA00022723"/>
    </source>
</evidence>
<gene>
    <name evidence="5" type="ORF">MGEO_16450</name>
</gene>
<organism evidence="5 6">
    <name type="scientific">Marivita geojedonensis</name>
    <dbReference type="NCBI Taxonomy" id="1123756"/>
    <lineage>
        <taxon>Bacteria</taxon>
        <taxon>Pseudomonadati</taxon>
        <taxon>Pseudomonadota</taxon>
        <taxon>Alphaproteobacteria</taxon>
        <taxon>Rhodobacterales</taxon>
        <taxon>Roseobacteraceae</taxon>
        <taxon>Marivita</taxon>
    </lineage>
</organism>
<comment type="caution">
    <text evidence="5">The sequence shown here is derived from an EMBL/GenBank/DDBJ whole genome shotgun (WGS) entry which is preliminary data.</text>
</comment>
<evidence type="ECO:0000259" key="4">
    <source>
        <dbReference type="PROSITE" id="PS51891"/>
    </source>
</evidence>
<dbReference type="GO" id="GO:0046872">
    <property type="term" value="F:metal ion binding"/>
    <property type="evidence" value="ECO:0007669"/>
    <property type="project" value="UniProtKB-KW"/>
</dbReference>
<evidence type="ECO:0000256" key="3">
    <source>
        <dbReference type="ARBA" id="ARBA00022833"/>
    </source>
</evidence>
<dbReference type="EMBL" id="JFKC01000021">
    <property type="protein sequence ID" value="OSQ46984.1"/>
    <property type="molecule type" value="Genomic_DNA"/>
</dbReference>
<dbReference type="AlphaFoldDB" id="A0A1X4NHG3"/>
<evidence type="ECO:0000256" key="1">
    <source>
        <dbReference type="ARBA" id="ARBA00005495"/>
    </source>
</evidence>
<dbReference type="PANTHER" id="PTHR28620">
    <property type="entry name" value="CENTROMERE PROTEIN V"/>
    <property type="match status" value="1"/>
</dbReference>
<dbReference type="RefSeq" id="WP_085640387.1">
    <property type="nucleotide sequence ID" value="NZ_JFKC01000021.1"/>
</dbReference>
<sequence>MNGHSKVTCHCGAVELSVRLKDGLEAARRCDCSYCRRRGTPTASVDREDLHIVKGAENLTLYTFGTHTAKHYFCKTCGIYTHHQRRSDPDEYGVNMGCIEGVNPRDFEPIGWHDGVNHPSDT</sequence>
<dbReference type="Proteomes" id="UP000193926">
    <property type="component" value="Unassembled WGS sequence"/>
</dbReference>
<keyword evidence="3" id="KW-0862">Zinc</keyword>
<evidence type="ECO:0000313" key="6">
    <source>
        <dbReference type="Proteomes" id="UP000193926"/>
    </source>
</evidence>
<dbReference type="Pfam" id="PF04828">
    <property type="entry name" value="GFA"/>
    <property type="match status" value="1"/>
</dbReference>
<accession>A0A1X4NHG3</accession>
<name>A0A1X4NHG3_9RHOB</name>
<dbReference type="InterPro" id="IPR006913">
    <property type="entry name" value="CENP-V/GFA"/>
</dbReference>
<feature type="domain" description="CENP-V/GFA" evidence="4">
    <location>
        <begin position="1"/>
        <end position="113"/>
    </location>
</feature>
<dbReference type="STRING" id="1123756.MGEO_16450"/>
<dbReference type="InterPro" id="IPR011057">
    <property type="entry name" value="Mss4-like_sf"/>
</dbReference>
<dbReference type="Gene3D" id="2.170.150.70">
    <property type="match status" value="1"/>
</dbReference>
<keyword evidence="2" id="KW-0479">Metal-binding</keyword>
<dbReference type="PANTHER" id="PTHR28620:SF1">
    <property type="entry name" value="CENP-V_GFA DOMAIN-CONTAINING PROTEIN"/>
    <property type="match status" value="1"/>
</dbReference>
<dbReference type="InterPro" id="IPR052355">
    <property type="entry name" value="CENP-V-like"/>
</dbReference>
<evidence type="ECO:0000313" key="5">
    <source>
        <dbReference type="EMBL" id="OSQ46984.1"/>
    </source>
</evidence>
<dbReference type="SUPFAM" id="SSF51316">
    <property type="entry name" value="Mss4-like"/>
    <property type="match status" value="1"/>
</dbReference>
<keyword evidence="6" id="KW-1185">Reference proteome</keyword>
<dbReference type="PROSITE" id="PS51891">
    <property type="entry name" value="CENP_V_GFA"/>
    <property type="match status" value="1"/>
</dbReference>